<accession>A0AB34HYG9</accession>
<gene>
    <name evidence="1" type="ORF">J1605_001937</name>
</gene>
<dbReference type="Proteomes" id="UP001159641">
    <property type="component" value="Unassembled WGS sequence"/>
</dbReference>
<evidence type="ECO:0000313" key="1">
    <source>
        <dbReference type="EMBL" id="KAJ8797127.1"/>
    </source>
</evidence>
<name>A0AB34HYG9_ESCRO</name>
<reference evidence="1 2" key="1">
    <citation type="submission" date="2022-11" db="EMBL/GenBank/DDBJ databases">
        <title>Whole genome sequence of Eschrichtius robustus ER-17-0199.</title>
        <authorList>
            <person name="Bruniche-Olsen A."/>
            <person name="Black A.N."/>
            <person name="Fields C.J."/>
            <person name="Walden K."/>
            <person name="Dewoody J.A."/>
        </authorList>
    </citation>
    <scope>NUCLEOTIDE SEQUENCE [LARGE SCALE GENOMIC DNA]</scope>
    <source>
        <strain evidence="1">ER-17-0199</strain>
        <tissue evidence="1">Blubber</tissue>
    </source>
</reference>
<comment type="caution">
    <text evidence="1">The sequence shown here is derived from an EMBL/GenBank/DDBJ whole genome shotgun (WGS) entry which is preliminary data.</text>
</comment>
<sequence length="128" mass="14556">MQRSHKHRETIVYMGWCETREQDPLQDRVYSPTFLALRGSCLYKFLAPPLPVCTIAYNKEKSRGHLSKTNDVLVSHLFKVTTWDWTRAEKTFSVYEIMCKVLKVGPASSDDHNGFSSARRGSGLIGSS</sequence>
<dbReference type="EMBL" id="JAIQCJ010000270">
    <property type="protein sequence ID" value="KAJ8797127.1"/>
    <property type="molecule type" value="Genomic_DNA"/>
</dbReference>
<keyword evidence="2" id="KW-1185">Reference proteome</keyword>
<dbReference type="AlphaFoldDB" id="A0AB34HYG9"/>
<evidence type="ECO:0000313" key="2">
    <source>
        <dbReference type="Proteomes" id="UP001159641"/>
    </source>
</evidence>
<protein>
    <submittedName>
        <fullName evidence="1">Uncharacterized protein</fullName>
    </submittedName>
</protein>
<proteinExistence type="predicted"/>
<organism evidence="1 2">
    <name type="scientific">Eschrichtius robustus</name>
    <name type="common">California gray whale</name>
    <name type="synonym">Eschrichtius gibbosus</name>
    <dbReference type="NCBI Taxonomy" id="9764"/>
    <lineage>
        <taxon>Eukaryota</taxon>
        <taxon>Metazoa</taxon>
        <taxon>Chordata</taxon>
        <taxon>Craniata</taxon>
        <taxon>Vertebrata</taxon>
        <taxon>Euteleostomi</taxon>
        <taxon>Mammalia</taxon>
        <taxon>Eutheria</taxon>
        <taxon>Laurasiatheria</taxon>
        <taxon>Artiodactyla</taxon>
        <taxon>Whippomorpha</taxon>
        <taxon>Cetacea</taxon>
        <taxon>Mysticeti</taxon>
        <taxon>Eschrichtiidae</taxon>
        <taxon>Eschrichtius</taxon>
    </lineage>
</organism>